<dbReference type="Proteomes" id="UP000245921">
    <property type="component" value="Unassembled WGS sequence"/>
</dbReference>
<reference evidence="2 3" key="1">
    <citation type="submission" date="2018-05" db="EMBL/GenBank/DDBJ databases">
        <title>Genomic Encyclopedia of Type Strains, Phase IV (KMG-IV): sequencing the most valuable type-strain genomes for metagenomic binning, comparative biology and taxonomic classification.</title>
        <authorList>
            <person name="Goeker M."/>
        </authorList>
    </citation>
    <scope>NUCLEOTIDE SEQUENCE [LARGE SCALE GENOMIC DNA]</scope>
    <source>
        <strain evidence="2 3">DSM 24906</strain>
    </source>
</reference>
<dbReference type="GO" id="GO:0015562">
    <property type="term" value="F:efflux transmembrane transporter activity"/>
    <property type="evidence" value="ECO:0007669"/>
    <property type="project" value="InterPro"/>
</dbReference>
<sequence length="332" mass="38984">MKKVLILLVLVFTIMSFSATLFDVIESAKATSTTYELSNLEYVLMEMEYDKNKIMATNQKSELSAEINFLNSLKENKKTVERFYTDTINTYFDYLIDKLDYESTELKIKNARIDLENKKKLFEKKLISIDELKNAELTLSDLENSITSKKVKMLDSKNDLIEIYSKEISEIKVSLIDYANYLVDDKVYFDNNYDYKILEKNKELNEVEMKTLPSNSSEFDIKNLELKNRKLEVNIKDSEDALYKSHRDLKNQLESFKISIKNLEERINLSKTTYEDTNNKFINGLASEAELNKSKADYIDSSKTYYETMKQYFNSFVKYLLDTGRRPEEVLN</sequence>
<organism evidence="2 3">
    <name type="scientific">Oceanotoga teriensis</name>
    <dbReference type="NCBI Taxonomy" id="515440"/>
    <lineage>
        <taxon>Bacteria</taxon>
        <taxon>Thermotogati</taxon>
        <taxon>Thermotogota</taxon>
        <taxon>Thermotogae</taxon>
        <taxon>Petrotogales</taxon>
        <taxon>Petrotogaceae</taxon>
        <taxon>Oceanotoga</taxon>
    </lineage>
</organism>
<evidence type="ECO:0000313" key="3">
    <source>
        <dbReference type="Proteomes" id="UP000245921"/>
    </source>
</evidence>
<keyword evidence="3" id="KW-1185">Reference proteome</keyword>
<dbReference type="Gene3D" id="1.20.1600.10">
    <property type="entry name" value="Outer membrane efflux proteins (OEP)"/>
    <property type="match status" value="2"/>
</dbReference>
<accession>A0AA45C4U5</accession>
<name>A0AA45C4U5_9BACT</name>
<dbReference type="AlphaFoldDB" id="A0AA45C4U5"/>
<dbReference type="SUPFAM" id="SSF56954">
    <property type="entry name" value="Outer membrane efflux proteins (OEP)"/>
    <property type="match status" value="1"/>
</dbReference>
<feature type="coiled-coil region" evidence="1">
    <location>
        <begin position="101"/>
        <end position="152"/>
    </location>
</feature>
<feature type="coiled-coil region" evidence="1">
    <location>
        <begin position="221"/>
        <end position="280"/>
    </location>
</feature>
<dbReference type="RefSeq" id="WP_109606287.1">
    <property type="nucleotide sequence ID" value="NZ_QGGI01000024.1"/>
</dbReference>
<keyword evidence="1" id="KW-0175">Coiled coil</keyword>
<evidence type="ECO:0000256" key="1">
    <source>
        <dbReference type="SAM" id="Coils"/>
    </source>
</evidence>
<protein>
    <submittedName>
        <fullName evidence="2">Outer membrane efflux protein</fullName>
    </submittedName>
</protein>
<gene>
    <name evidence="2" type="ORF">C7380_12415</name>
</gene>
<evidence type="ECO:0000313" key="2">
    <source>
        <dbReference type="EMBL" id="PWJ87404.1"/>
    </source>
</evidence>
<proteinExistence type="predicted"/>
<comment type="caution">
    <text evidence="2">The sequence shown here is derived from an EMBL/GenBank/DDBJ whole genome shotgun (WGS) entry which is preliminary data.</text>
</comment>
<dbReference type="EMBL" id="QGGI01000024">
    <property type="protein sequence ID" value="PWJ87404.1"/>
    <property type="molecule type" value="Genomic_DNA"/>
</dbReference>